<dbReference type="InterPro" id="IPR052159">
    <property type="entry name" value="Competence_DNA_uptake"/>
</dbReference>
<protein>
    <submittedName>
        <fullName evidence="3">ComEC family competence protein</fullName>
    </submittedName>
</protein>
<dbReference type="InterPro" id="IPR001279">
    <property type="entry name" value="Metallo-B-lactamas"/>
</dbReference>
<dbReference type="InterPro" id="IPR036866">
    <property type="entry name" value="RibonucZ/Hydroxyglut_hydro"/>
</dbReference>
<evidence type="ECO:0000313" key="3">
    <source>
        <dbReference type="EMBL" id="SOY27663.1"/>
    </source>
</evidence>
<proteinExistence type="predicted"/>
<reference evidence="3 4" key="1">
    <citation type="submission" date="2018-01" db="EMBL/GenBank/DDBJ databases">
        <authorList>
            <person name="Gaut B.S."/>
            <person name="Morton B.R."/>
            <person name="Clegg M.T."/>
            <person name="Duvall M.R."/>
        </authorList>
    </citation>
    <scope>NUCLEOTIDE SEQUENCE [LARGE SCALE GENOMIC DNA]</scope>
    <source>
        <strain evidence="3">GP69</strain>
    </source>
</reference>
<dbReference type="PROSITE" id="PS51257">
    <property type="entry name" value="PROKAR_LIPOPROTEIN"/>
    <property type="match status" value="1"/>
</dbReference>
<gene>
    <name evidence="3" type="ORF">AMURIS_00367</name>
</gene>
<dbReference type="RefSeq" id="WP_103237794.1">
    <property type="nucleotide sequence ID" value="NZ_JANJZD010000002.1"/>
</dbReference>
<dbReference type="Pfam" id="PF00753">
    <property type="entry name" value="Lactamase_B"/>
    <property type="match status" value="1"/>
</dbReference>
<dbReference type="PANTHER" id="PTHR30619:SF7">
    <property type="entry name" value="BETA-LACTAMASE DOMAIN PROTEIN"/>
    <property type="match status" value="1"/>
</dbReference>
<dbReference type="SUPFAM" id="SSF57884">
    <property type="entry name" value="Ada DNA repair protein, N-terminal domain (N-Ada 10)"/>
    <property type="match status" value="1"/>
</dbReference>
<dbReference type="CDD" id="cd07731">
    <property type="entry name" value="ComA-like_MBL-fold"/>
    <property type="match status" value="1"/>
</dbReference>
<organism evidence="3 4">
    <name type="scientific">Acetatifactor muris</name>
    <dbReference type="NCBI Taxonomy" id="879566"/>
    <lineage>
        <taxon>Bacteria</taxon>
        <taxon>Bacillati</taxon>
        <taxon>Bacillota</taxon>
        <taxon>Clostridia</taxon>
        <taxon>Lachnospirales</taxon>
        <taxon>Lachnospiraceae</taxon>
        <taxon>Acetatifactor</taxon>
    </lineage>
</organism>
<dbReference type="Proteomes" id="UP000236311">
    <property type="component" value="Unassembled WGS sequence"/>
</dbReference>
<name>A0A2K4ZB32_9FIRM</name>
<dbReference type="SUPFAM" id="SSF56281">
    <property type="entry name" value="Metallo-hydrolase/oxidoreductase"/>
    <property type="match status" value="1"/>
</dbReference>
<feature type="domain" description="Metallo-beta-lactamase" evidence="2">
    <location>
        <begin position="79"/>
        <end position="275"/>
    </location>
</feature>
<dbReference type="PANTHER" id="PTHR30619">
    <property type="entry name" value="DNA INTERNALIZATION/COMPETENCE PROTEIN COMEC/REC2"/>
    <property type="match status" value="1"/>
</dbReference>
<dbReference type="AlphaFoldDB" id="A0A2K4ZB32"/>
<evidence type="ECO:0000259" key="2">
    <source>
        <dbReference type="SMART" id="SM00849"/>
    </source>
</evidence>
<dbReference type="Gene3D" id="3.60.15.10">
    <property type="entry name" value="Ribonuclease Z/Hydroxyacylglutathione hydrolase-like"/>
    <property type="match status" value="1"/>
</dbReference>
<evidence type="ECO:0000313" key="4">
    <source>
        <dbReference type="Proteomes" id="UP000236311"/>
    </source>
</evidence>
<dbReference type="OrthoDB" id="9783680at2"/>
<dbReference type="Gene3D" id="3.40.10.10">
    <property type="entry name" value="DNA Methylphosphotriester Repair Domain"/>
    <property type="match status" value="1"/>
</dbReference>
<dbReference type="EMBL" id="OFSM01000002">
    <property type="protein sequence ID" value="SOY27663.1"/>
    <property type="molecule type" value="Genomic_DNA"/>
</dbReference>
<dbReference type="InterPro" id="IPR035451">
    <property type="entry name" value="Ada-like_dom_sf"/>
</dbReference>
<dbReference type="SMART" id="SM00849">
    <property type="entry name" value="Lactamase_B"/>
    <property type="match status" value="1"/>
</dbReference>
<sequence>MIKGDYKTRLHTELLAYGVSAFLLAAAGMGLGGCAENGGGAKVQESMAQDVDASQNRPETAEADSVPDILEVHFLDVGQGDSTLIICGEEAMLIDAGDNEQGTKIQNYLSNQGVESLKYAVCTHPDEDHIGGMDVILYKFPCETILMTDEDKDTDTYRDVVDTMENRGYQRTLPVTGQQYSLGDAVFTIVGPVSMSSDSNNNSIAILLEHGNQKLLFTGDAEEDEEEEILAEAEASGISLDVDIYKAGHHGSRTSSSASFLDTVSPIYAVISCGEENSYGHPHAETLNQFRARGIRVFRTDEQGSVIVISDGEQMTWNCSPSDTWQSGEPVGASDQNGAVLPQDSDAEATWQSPAVTGPDSWGAELPSQITAESTAEPSQTADYICNTNTGKFHYPDCDSVNQMSEKNKLPVNTTREELINQGYVPCKKCNP</sequence>
<accession>A0A2K4ZB32</accession>
<dbReference type="InterPro" id="IPR035681">
    <property type="entry name" value="ComA-like_MBL"/>
</dbReference>
<feature type="region of interest" description="Disordered" evidence="1">
    <location>
        <begin position="322"/>
        <end position="346"/>
    </location>
</feature>
<keyword evidence="4" id="KW-1185">Reference proteome</keyword>
<evidence type="ECO:0000256" key="1">
    <source>
        <dbReference type="SAM" id="MobiDB-lite"/>
    </source>
</evidence>